<dbReference type="SUPFAM" id="SSF56219">
    <property type="entry name" value="DNase I-like"/>
    <property type="match status" value="1"/>
</dbReference>
<dbReference type="EMBL" id="BOPC01000109">
    <property type="protein sequence ID" value="GIJ30376.1"/>
    <property type="molecule type" value="Genomic_DNA"/>
</dbReference>
<reference evidence="2 3" key="1">
    <citation type="submission" date="2021-01" db="EMBL/GenBank/DDBJ databases">
        <title>Whole genome shotgun sequence of Verrucosispora qiuiae NBRC 106684.</title>
        <authorList>
            <person name="Komaki H."/>
            <person name="Tamura T."/>
        </authorList>
    </citation>
    <scope>NUCLEOTIDE SEQUENCE [LARGE SCALE GENOMIC DNA]</scope>
    <source>
        <strain evidence="2 3">NBRC 106684</strain>
    </source>
</reference>
<protein>
    <recommendedName>
        <fullName evidence="1">Endonuclease/exonuclease/phosphatase domain-containing protein</fullName>
    </recommendedName>
</protein>
<evidence type="ECO:0000313" key="3">
    <source>
        <dbReference type="Proteomes" id="UP000653076"/>
    </source>
</evidence>
<name>A0ABQ4JID9_9ACTN</name>
<keyword evidence="3" id="KW-1185">Reference proteome</keyword>
<gene>
    <name evidence="2" type="ORF">Vqi01_55380</name>
</gene>
<dbReference type="Gene3D" id="3.60.10.10">
    <property type="entry name" value="Endonuclease/exonuclease/phosphatase"/>
    <property type="match status" value="1"/>
</dbReference>
<accession>A0ABQ4JID9</accession>
<evidence type="ECO:0000259" key="1">
    <source>
        <dbReference type="Pfam" id="PF03372"/>
    </source>
</evidence>
<proteinExistence type="predicted"/>
<organism evidence="2 3">
    <name type="scientific">Micromonospora qiuiae</name>
    <dbReference type="NCBI Taxonomy" id="502268"/>
    <lineage>
        <taxon>Bacteria</taxon>
        <taxon>Bacillati</taxon>
        <taxon>Actinomycetota</taxon>
        <taxon>Actinomycetes</taxon>
        <taxon>Micromonosporales</taxon>
        <taxon>Micromonosporaceae</taxon>
        <taxon>Micromonospora</taxon>
    </lineage>
</organism>
<dbReference type="InterPro" id="IPR005135">
    <property type="entry name" value="Endo/exonuclease/phosphatase"/>
</dbReference>
<dbReference type="Pfam" id="PF03372">
    <property type="entry name" value="Exo_endo_phos"/>
    <property type="match status" value="1"/>
</dbReference>
<sequence>MSGRLIRAVSWNLLAYGKSSTPTRRGQHELLRFLRPDVVCLQEIYAADADAAQLDRLVGAIADALGMAAFAVPAKHSDCHLAILWRPEYDMLSQRAYDLLMWHGLGVVRLDVGADAPLTVAVTHLGPWNPGKQLDDAFTLTGQLPLSEAVVLGADWNSFGADPDYDHEPDWSKLPPQWIERHVRWNDDPAAPRKADRRPAQLMQRSGFHDAAPTLRVPWKATGGHRGGWRRREDIFWTTRPQALRSYHVIDTPAARKLSDHLPIVIDLDPQLDTPKRG</sequence>
<dbReference type="Proteomes" id="UP000653076">
    <property type="component" value="Unassembled WGS sequence"/>
</dbReference>
<evidence type="ECO:0000313" key="2">
    <source>
        <dbReference type="EMBL" id="GIJ30376.1"/>
    </source>
</evidence>
<dbReference type="InterPro" id="IPR036691">
    <property type="entry name" value="Endo/exonu/phosph_ase_sf"/>
</dbReference>
<comment type="caution">
    <text evidence="2">The sequence shown here is derived from an EMBL/GenBank/DDBJ whole genome shotgun (WGS) entry which is preliminary data.</text>
</comment>
<feature type="domain" description="Endonuclease/exonuclease/phosphatase" evidence="1">
    <location>
        <begin position="9"/>
        <end position="261"/>
    </location>
</feature>